<protein>
    <submittedName>
        <fullName evidence="1">Uncharacterized protein</fullName>
    </submittedName>
</protein>
<sequence length="68" mass="7671">MATGWLGWSARDAWETPVPQILMAWDAKLHFLIMTNPNGQPESEQPKEAVAKDARMGFRVAAMSRKQD</sequence>
<dbReference type="AlphaFoldDB" id="A0A120FXW9"/>
<reference evidence="1 2" key="1">
    <citation type="submission" date="2015-05" db="EMBL/GenBank/DDBJ databases">
        <title>A genomic and transcriptomic approach to investigate the blue pigment phenotype in Pseudomonas fluorescens.</title>
        <authorList>
            <person name="Andreani N.A."/>
            <person name="Cardazzo B."/>
        </authorList>
    </citation>
    <scope>NUCLEOTIDE SEQUENCE [LARGE SCALE GENOMIC DNA]</scope>
    <source>
        <strain evidence="1 2">Ps_40</strain>
    </source>
</reference>
<gene>
    <name evidence="1" type="ORF">PFL603g_04717</name>
</gene>
<dbReference type="PATRIC" id="fig|294.195.peg.5044"/>
<proteinExistence type="predicted"/>
<organism evidence="1 2">
    <name type="scientific">Pseudomonas fluorescens</name>
    <dbReference type="NCBI Taxonomy" id="294"/>
    <lineage>
        <taxon>Bacteria</taxon>
        <taxon>Pseudomonadati</taxon>
        <taxon>Pseudomonadota</taxon>
        <taxon>Gammaproteobacteria</taxon>
        <taxon>Pseudomonadales</taxon>
        <taxon>Pseudomonadaceae</taxon>
        <taxon>Pseudomonas</taxon>
    </lineage>
</organism>
<accession>A0A120FXW9</accession>
<name>A0A120FXW9_PSEFL</name>
<comment type="caution">
    <text evidence="1">The sequence shown here is derived from an EMBL/GenBank/DDBJ whole genome shotgun (WGS) entry which is preliminary data.</text>
</comment>
<evidence type="ECO:0000313" key="1">
    <source>
        <dbReference type="EMBL" id="KWV72176.1"/>
    </source>
</evidence>
<evidence type="ECO:0000313" key="2">
    <source>
        <dbReference type="Proteomes" id="UP000063434"/>
    </source>
</evidence>
<dbReference type="Proteomes" id="UP000063434">
    <property type="component" value="Unassembled WGS sequence"/>
</dbReference>
<dbReference type="EMBL" id="LCYC01000058">
    <property type="protein sequence ID" value="KWV72176.1"/>
    <property type="molecule type" value="Genomic_DNA"/>
</dbReference>